<dbReference type="EMBL" id="VIGD01000001">
    <property type="protein sequence ID" value="TQE92456.1"/>
    <property type="molecule type" value="Genomic_DNA"/>
</dbReference>
<evidence type="ECO:0000256" key="10">
    <source>
        <dbReference type="SAM" id="Phobius"/>
    </source>
</evidence>
<dbReference type="FunFam" id="1.20.81.30:FF:000001">
    <property type="entry name" value="Type II secretion system protein F"/>
    <property type="match status" value="2"/>
</dbReference>
<proteinExistence type="inferred from homology"/>
<accession>A0A540V6S9</accession>
<protein>
    <submittedName>
        <fullName evidence="12">Type II secretion system F family protein</fullName>
    </submittedName>
</protein>
<evidence type="ECO:0000259" key="11">
    <source>
        <dbReference type="Pfam" id="PF00482"/>
    </source>
</evidence>
<organism evidence="12 13">
    <name type="scientific">Ureibacillus terrenus</name>
    <dbReference type="NCBI Taxonomy" id="118246"/>
    <lineage>
        <taxon>Bacteria</taxon>
        <taxon>Bacillati</taxon>
        <taxon>Bacillota</taxon>
        <taxon>Bacilli</taxon>
        <taxon>Bacillales</taxon>
        <taxon>Caryophanaceae</taxon>
        <taxon>Ureibacillus</taxon>
    </lineage>
</organism>
<sequence length="402" mass="45166">MTIYRYVGRTKTGELKKGRIDASTKKAAIAKLREQGINPREIFESTSILDKELNILGSKVKNQDFVIYCRQFATLVRAGVPVVEATNILARQTKSKPLKKALEQVEEDIRKGISFSKATKKHPKVFPDLFVNMMVSAEATGNLDTTLDKLATTFEKQYHLKKKIQSSLTYPLVLLVLTIAVTIFMLVFIVPNFIEAFESMEAELPTITIITLKISEAMQKYWWIGLGVIAVSLILFYYLYKKNEKFHYGVHYTLLKMPVLGPLLQKSVLARMMSTLSSLFTSAVPILQCLGIVEKVIGNPVIGKVVKEARNSLEKGSTLTEPLEKSWLFPPLVTSMVSIGEKTGTLDFMLQKAAEFYEEEVDRTVNTLKSLIEPVMILFLAVIVGGIVASIFLPMFSLYEQM</sequence>
<keyword evidence="8 10" id="KW-0472">Membrane</keyword>
<dbReference type="PRINTS" id="PR00812">
    <property type="entry name" value="BCTERIALGSPF"/>
</dbReference>
<evidence type="ECO:0000256" key="2">
    <source>
        <dbReference type="ARBA" id="ARBA00005745"/>
    </source>
</evidence>
<dbReference type="AlphaFoldDB" id="A0A540V6S9"/>
<keyword evidence="7 10" id="KW-1133">Transmembrane helix</keyword>
<evidence type="ECO:0000256" key="9">
    <source>
        <dbReference type="RuleBase" id="RU003923"/>
    </source>
</evidence>
<feature type="transmembrane region" description="Helical" evidence="10">
    <location>
        <begin position="221"/>
        <end position="240"/>
    </location>
</feature>
<feature type="domain" description="Type II secretion system protein GspF" evidence="11">
    <location>
        <begin position="68"/>
        <end position="191"/>
    </location>
</feature>
<evidence type="ECO:0000313" key="12">
    <source>
        <dbReference type="EMBL" id="TQE92456.1"/>
    </source>
</evidence>
<evidence type="ECO:0000256" key="5">
    <source>
        <dbReference type="ARBA" id="ARBA00022519"/>
    </source>
</evidence>
<evidence type="ECO:0000256" key="3">
    <source>
        <dbReference type="ARBA" id="ARBA00022448"/>
    </source>
</evidence>
<gene>
    <name evidence="12" type="ORF">FKZ59_01740</name>
</gene>
<keyword evidence="13" id="KW-1185">Reference proteome</keyword>
<keyword evidence="5" id="KW-0997">Cell inner membrane</keyword>
<evidence type="ECO:0000256" key="7">
    <source>
        <dbReference type="ARBA" id="ARBA00022989"/>
    </source>
</evidence>
<evidence type="ECO:0000256" key="6">
    <source>
        <dbReference type="ARBA" id="ARBA00022692"/>
    </source>
</evidence>
<dbReference type="InterPro" id="IPR003004">
    <property type="entry name" value="GspF/PilC"/>
</dbReference>
<reference evidence="12 13" key="1">
    <citation type="submission" date="2019-06" db="EMBL/GenBank/DDBJ databases">
        <title>Genome sequence of Ureibacillus terrenus.</title>
        <authorList>
            <person name="Maclea K.S."/>
            <person name="Simoes M."/>
        </authorList>
    </citation>
    <scope>NUCLEOTIDE SEQUENCE [LARGE SCALE GENOMIC DNA]</scope>
    <source>
        <strain evidence="12 13">ATCC BAA-384</strain>
    </source>
</reference>
<dbReference type="PANTHER" id="PTHR30012:SF0">
    <property type="entry name" value="TYPE II SECRETION SYSTEM PROTEIN F-RELATED"/>
    <property type="match status" value="1"/>
</dbReference>
<feature type="transmembrane region" description="Helical" evidence="10">
    <location>
        <begin position="168"/>
        <end position="190"/>
    </location>
</feature>
<dbReference type="InterPro" id="IPR018076">
    <property type="entry name" value="T2SS_GspF_dom"/>
</dbReference>
<dbReference type="GO" id="GO:0009306">
    <property type="term" value="P:protein secretion"/>
    <property type="evidence" value="ECO:0007669"/>
    <property type="project" value="InterPro"/>
</dbReference>
<dbReference type="PROSITE" id="PS00874">
    <property type="entry name" value="T2SP_F"/>
    <property type="match status" value="1"/>
</dbReference>
<name>A0A540V6S9_9BACL</name>
<dbReference type="OrthoDB" id="9805682at2"/>
<feature type="transmembrane region" description="Helical" evidence="10">
    <location>
        <begin position="377"/>
        <end position="399"/>
    </location>
</feature>
<comment type="similarity">
    <text evidence="2 9">Belongs to the GSP F family.</text>
</comment>
<dbReference type="Proteomes" id="UP000315753">
    <property type="component" value="Unassembled WGS sequence"/>
</dbReference>
<feature type="domain" description="Type II secretion system protein GspF" evidence="11">
    <location>
        <begin position="274"/>
        <end position="394"/>
    </location>
</feature>
<evidence type="ECO:0000256" key="4">
    <source>
        <dbReference type="ARBA" id="ARBA00022475"/>
    </source>
</evidence>
<evidence type="ECO:0000256" key="1">
    <source>
        <dbReference type="ARBA" id="ARBA00004429"/>
    </source>
</evidence>
<dbReference type="InterPro" id="IPR042094">
    <property type="entry name" value="T2SS_GspF_sf"/>
</dbReference>
<dbReference type="GO" id="GO:0005886">
    <property type="term" value="C:plasma membrane"/>
    <property type="evidence" value="ECO:0007669"/>
    <property type="project" value="UniProtKB-SubCell"/>
</dbReference>
<dbReference type="InterPro" id="IPR001992">
    <property type="entry name" value="T2SS_GspF/T4SS_PilC_CS"/>
</dbReference>
<keyword evidence="3 9" id="KW-0813">Transport</keyword>
<evidence type="ECO:0000256" key="8">
    <source>
        <dbReference type="ARBA" id="ARBA00023136"/>
    </source>
</evidence>
<keyword evidence="4" id="KW-1003">Cell membrane</keyword>
<dbReference type="PANTHER" id="PTHR30012">
    <property type="entry name" value="GENERAL SECRETION PATHWAY PROTEIN"/>
    <property type="match status" value="1"/>
</dbReference>
<comment type="caution">
    <text evidence="12">The sequence shown here is derived from an EMBL/GenBank/DDBJ whole genome shotgun (WGS) entry which is preliminary data.</text>
</comment>
<dbReference type="Gene3D" id="1.20.81.30">
    <property type="entry name" value="Type II secretion system (T2SS), domain F"/>
    <property type="match status" value="2"/>
</dbReference>
<evidence type="ECO:0000313" key="13">
    <source>
        <dbReference type="Proteomes" id="UP000315753"/>
    </source>
</evidence>
<dbReference type="RefSeq" id="WP_141601008.1">
    <property type="nucleotide sequence ID" value="NZ_VIGD01000001.1"/>
</dbReference>
<dbReference type="Pfam" id="PF00482">
    <property type="entry name" value="T2SSF"/>
    <property type="match status" value="2"/>
</dbReference>
<comment type="subcellular location">
    <subcellularLocation>
        <location evidence="1">Cell inner membrane</location>
        <topology evidence="1">Multi-pass membrane protein</topology>
    </subcellularLocation>
    <subcellularLocation>
        <location evidence="9">Cell membrane</location>
        <topology evidence="9">Multi-pass membrane protein</topology>
    </subcellularLocation>
</comment>
<keyword evidence="6 9" id="KW-0812">Transmembrane</keyword>